<dbReference type="Proteomes" id="UP000325440">
    <property type="component" value="Unassembled WGS sequence"/>
</dbReference>
<protein>
    <submittedName>
        <fullName evidence="3">Uncharacterized protein</fullName>
    </submittedName>
</protein>
<accession>A0A5E4MZ89</accession>
<dbReference type="EMBL" id="CABPRJ010001014">
    <property type="protein sequence ID" value="VVC34780.1"/>
    <property type="molecule type" value="Genomic_DNA"/>
</dbReference>
<proteinExistence type="predicted"/>
<feature type="region of interest" description="Disordered" evidence="2">
    <location>
        <begin position="263"/>
        <end position="293"/>
    </location>
</feature>
<feature type="compositionally biased region" description="Polar residues" evidence="2">
    <location>
        <begin position="263"/>
        <end position="276"/>
    </location>
</feature>
<dbReference type="AlphaFoldDB" id="A0A5E4MZ89"/>
<evidence type="ECO:0000313" key="4">
    <source>
        <dbReference type="Proteomes" id="UP000325440"/>
    </source>
</evidence>
<feature type="coiled-coil region" evidence="1">
    <location>
        <begin position="120"/>
        <end position="154"/>
    </location>
</feature>
<evidence type="ECO:0000256" key="2">
    <source>
        <dbReference type="SAM" id="MobiDB-lite"/>
    </source>
</evidence>
<reference evidence="3 4" key="1">
    <citation type="submission" date="2019-08" db="EMBL/GenBank/DDBJ databases">
        <authorList>
            <person name="Alioto T."/>
            <person name="Alioto T."/>
            <person name="Gomez Garrido J."/>
        </authorList>
    </citation>
    <scope>NUCLEOTIDE SEQUENCE [LARGE SCALE GENOMIC DNA]</scope>
</reference>
<evidence type="ECO:0000313" key="3">
    <source>
        <dbReference type="EMBL" id="VVC34780.1"/>
    </source>
</evidence>
<name>A0A5E4MZ89_9HEMI</name>
<evidence type="ECO:0000256" key="1">
    <source>
        <dbReference type="SAM" id="Coils"/>
    </source>
</evidence>
<keyword evidence="1" id="KW-0175">Coiled coil</keyword>
<keyword evidence="4" id="KW-1185">Reference proteome</keyword>
<organism evidence="3 4">
    <name type="scientific">Cinara cedri</name>
    <dbReference type="NCBI Taxonomy" id="506608"/>
    <lineage>
        <taxon>Eukaryota</taxon>
        <taxon>Metazoa</taxon>
        <taxon>Ecdysozoa</taxon>
        <taxon>Arthropoda</taxon>
        <taxon>Hexapoda</taxon>
        <taxon>Insecta</taxon>
        <taxon>Pterygota</taxon>
        <taxon>Neoptera</taxon>
        <taxon>Paraneoptera</taxon>
        <taxon>Hemiptera</taxon>
        <taxon>Sternorrhyncha</taxon>
        <taxon>Aphidomorpha</taxon>
        <taxon>Aphidoidea</taxon>
        <taxon>Aphididae</taxon>
        <taxon>Lachninae</taxon>
        <taxon>Cinara</taxon>
    </lineage>
</organism>
<gene>
    <name evidence="3" type="ORF">CINCED_3A003009</name>
</gene>
<sequence length="312" mass="35647">MTSELSSDESVNELKTIRLANQVSTPETYIEKFAAMEKISEITFSGIMEANYRQMETSYKETKERLNMISSENETFKRVARSLLCDVQACTDDDNDQLLSDVKDCFEALEKCGQGLADKLLAYKVRETEVNEQLEKAEERLAQNLEEEIRLKTQFKTLQASRTATQRDCGAYEKSLRDDSKRLTTEMDEALVNLLNEQKALEELNKVAQEIAFGFGTYVKDTIARTKELHGNNIELRTKLEASRAIERELRAKLRAKGCSKSQCVDDSSQTTCSWSTDDDCRDGPSRKPNQQCDFFVKLSNERDDEQETDII</sequence>